<gene>
    <name evidence="3" type="ORF">A2T98_15240</name>
</gene>
<evidence type="ECO:0000313" key="3">
    <source>
        <dbReference type="EMBL" id="KZL48948.1"/>
    </source>
</evidence>
<reference evidence="3 4" key="1">
    <citation type="submission" date="2016-04" db="EMBL/GenBank/DDBJ databases">
        <title>Draft Genome Assembly of the Bloom-forming Cyanobacterium Nodularia spumigena Strain CENA596 in Shrimp Production Ponds.</title>
        <authorList>
            <person name="Popin R.V."/>
            <person name="Rigonato J."/>
            <person name="Abreu V.A."/>
            <person name="Andreote A.P."/>
            <person name="Silveira S.B."/>
            <person name="Odebrecht C."/>
            <person name="Fiore M.F."/>
        </authorList>
    </citation>
    <scope>NUCLEOTIDE SEQUENCE [LARGE SCALE GENOMIC DNA]</scope>
    <source>
        <strain evidence="3 4">CENA596</strain>
    </source>
</reference>
<dbReference type="Proteomes" id="UP000076555">
    <property type="component" value="Unassembled WGS sequence"/>
</dbReference>
<sequence length="79" mass="8884">MSSQPEKALPSAIQEIPSSDQMQEDSLIAKGWEREQYIGIAILFISLIAAVGYLSRRLEYALLFAFTLSMILIVFLVTF</sequence>
<proteinExistence type="predicted"/>
<keyword evidence="2" id="KW-0812">Transmembrane</keyword>
<dbReference type="AlphaFoldDB" id="A0A166IWN2"/>
<feature type="transmembrane region" description="Helical" evidence="2">
    <location>
        <begin position="37"/>
        <end position="54"/>
    </location>
</feature>
<dbReference type="EMBL" id="LWAJ01000215">
    <property type="protein sequence ID" value="KZL48948.1"/>
    <property type="molecule type" value="Genomic_DNA"/>
</dbReference>
<comment type="caution">
    <text evidence="3">The sequence shown here is derived from an EMBL/GenBank/DDBJ whole genome shotgun (WGS) entry which is preliminary data.</text>
</comment>
<evidence type="ECO:0000256" key="1">
    <source>
        <dbReference type="SAM" id="MobiDB-lite"/>
    </source>
</evidence>
<dbReference type="RefSeq" id="WP_063873504.1">
    <property type="nucleotide sequence ID" value="NZ_CAWMRI010000215.1"/>
</dbReference>
<feature type="transmembrane region" description="Helical" evidence="2">
    <location>
        <begin position="60"/>
        <end position="78"/>
    </location>
</feature>
<name>A0A166IWN2_NODSP</name>
<protein>
    <submittedName>
        <fullName evidence="3">Uncharacterized protein</fullName>
    </submittedName>
</protein>
<keyword evidence="2" id="KW-0472">Membrane</keyword>
<evidence type="ECO:0000256" key="2">
    <source>
        <dbReference type="SAM" id="Phobius"/>
    </source>
</evidence>
<accession>A0A166IWN2</accession>
<keyword evidence="2" id="KW-1133">Transmembrane helix</keyword>
<evidence type="ECO:0000313" key="4">
    <source>
        <dbReference type="Proteomes" id="UP000076555"/>
    </source>
</evidence>
<dbReference type="OrthoDB" id="518100at2"/>
<feature type="region of interest" description="Disordered" evidence="1">
    <location>
        <begin position="1"/>
        <end position="22"/>
    </location>
</feature>
<organism evidence="3 4">
    <name type="scientific">Nodularia spumigena CENA596</name>
    <dbReference type="NCBI Taxonomy" id="1819295"/>
    <lineage>
        <taxon>Bacteria</taxon>
        <taxon>Bacillati</taxon>
        <taxon>Cyanobacteriota</taxon>
        <taxon>Cyanophyceae</taxon>
        <taxon>Nostocales</taxon>
        <taxon>Nodulariaceae</taxon>
        <taxon>Nodularia</taxon>
    </lineage>
</organism>